<dbReference type="GO" id="GO:0043885">
    <property type="term" value="F:anaerobic carbon-monoxide dehydrogenase activity"/>
    <property type="evidence" value="ECO:0007669"/>
    <property type="project" value="InterPro"/>
</dbReference>
<dbReference type="InterPro" id="IPR016099">
    <property type="entry name" value="Prismane-like_a/b-sand"/>
</dbReference>
<dbReference type="GO" id="GO:0046872">
    <property type="term" value="F:metal ion binding"/>
    <property type="evidence" value="ECO:0007669"/>
    <property type="project" value="UniProtKB-KW"/>
</dbReference>
<dbReference type="AlphaFoldDB" id="A0A1I1A9J2"/>
<dbReference type="InterPro" id="IPR011254">
    <property type="entry name" value="Prismane-like_sf"/>
</dbReference>
<dbReference type="PANTHER" id="PTHR42281">
    <property type="match status" value="1"/>
</dbReference>
<name>A0A1I1A9J2_9FIRM</name>
<evidence type="ECO:0000256" key="4">
    <source>
        <dbReference type="ARBA" id="ARBA00022679"/>
    </source>
</evidence>
<protein>
    <recommendedName>
        <fullName evidence="1">CO-methylating acetyl-CoA synthase</fullName>
        <ecNumber evidence="1">2.3.1.169</ecNumber>
    </recommendedName>
</protein>
<keyword evidence="4" id="KW-0808">Transferase</keyword>
<sequence length="527" mass="57295">MTLLDRVFGGADAVKGLTLGAIDEAIAKYGEDKPVSFPDTAYSLPCYYAVTGQKIATLGELKKATETIVALNTREPRLHDGFMSGVATALGAEFIEVLKYIDNDTPYEEPCAGHLPDAIIRDMGVPLVTGDIPGVAVIIGAAPTADEAVELIKSYQEQGILVTLVGGCIDQAVEKGLKMGYNVRIVPLGKEITAVVHVVSVALRAALIFGNVEPGDAATLMKYTMDRVPAFVNAFAPVDDVTVAAGAGAIALGFPVITNDENNIFPVPKSLIVQPDVSKFNATSLEARDIKIKITKIDIPVSYASAFEGEIIRKADMQIEADGSRVDCFEFVQMKELSEVEDHKITVVGKDFDEFEVGEKISMGIIAHVAGKAMQPDFESVFERKFHSFLNCIEGLMHTGQRDLIRVRVSKDTFNQGFRAKHIGEVIYAKLKSEYDTVIDKCEVFVYTDADQVHDLRHNLVIPTFNARDARIGNMTDESVDEFYTCILCQAFSPSHVCIVTPERLGLCGAVSWLDAKATHELQPNGP</sequence>
<dbReference type="EC" id="2.3.1.169" evidence="1"/>
<dbReference type="GO" id="GO:0051539">
    <property type="term" value="F:4 iron, 4 sulfur cluster binding"/>
    <property type="evidence" value="ECO:0007669"/>
    <property type="project" value="UniProtKB-KW"/>
</dbReference>
<gene>
    <name evidence="10" type="ORF">SAMN05216249_12233</name>
</gene>
<evidence type="ECO:0000256" key="1">
    <source>
        <dbReference type="ARBA" id="ARBA00012244"/>
    </source>
</evidence>
<feature type="domain" description="CO dehydrogenase/acetyl-CoA synthase complex beta subunit C-terminal" evidence="9">
    <location>
        <begin position="465"/>
        <end position="527"/>
    </location>
</feature>
<keyword evidence="7" id="KW-0411">Iron-sulfur</keyword>
<dbReference type="EMBL" id="FOJY01000022">
    <property type="protein sequence ID" value="SFB34076.1"/>
    <property type="molecule type" value="Genomic_DNA"/>
</dbReference>
<dbReference type="Gene3D" id="3.40.970.20">
    <property type="entry name" value="Carbon monoxide dehydrogenase alpha subunit. Chain D, domain 4"/>
    <property type="match status" value="1"/>
</dbReference>
<dbReference type="InterPro" id="IPR041350">
    <property type="entry name" value="CODH_A_N"/>
</dbReference>
<keyword evidence="2" id="KW-0004">4Fe-4S</keyword>
<proteinExistence type="predicted"/>
<dbReference type="GO" id="GO:0006084">
    <property type="term" value="P:acetyl-CoA metabolic process"/>
    <property type="evidence" value="ECO:0007669"/>
    <property type="project" value="InterPro"/>
</dbReference>
<keyword evidence="3" id="KW-0533">Nickel</keyword>
<evidence type="ECO:0000259" key="8">
    <source>
        <dbReference type="Pfam" id="PF18537"/>
    </source>
</evidence>
<evidence type="ECO:0000256" key="5">
    <source>
        <dbReference type="ARBA" id="ARBA00022723"/>
    </source>
</evidence>
<dbReference type="InterPro" id="IPR045822">
    <property type="entry name" value="ACS_CODH_B_C"/>
</dbReference>
<feature type="domain" description="Carbon monoxide dehydrogenase subunit alpha ,N-terminal" evidence="8">
    <location>
        <begin position="21"/>
        <end position="101"/>
    </location>
</feature>
<dbReference type="RefSeq" id="WP_177205677.1">
    <property type="nucleotide sequence ID" value="NZ_FOJY01000022.1"/>
</dbReference>
<dbReference type="Pfam" id="PF03598">
    <property type="entry name" value="CdhC"/>
    <property type="match status" value="1"/>
</dbReference>
<dbReference type="Gene3D" id="3.30.1650.10">
    <property type="entry name" value="Bifunctional carbon monoxide dehydrogenase/acetyl-coa synthase(codh/acs), Chain M, domain 3"/>
    <property type="match status" value="1"/>
</dbReference>
<evidence type="ECO:0000256" key="2">
    <source>
        <dbReference type="ARBA" id="ARBA00022485"/>
    </source>
</evidence>
<dbReference type="GO" id="GO:0043884">
    <property type="term" value="F:CO-methylating acetyl-CoA synthase activity"/>
    <property type="evidence" value="ECO:0007669"/>
    <property type="project" value="UniProtKB-EC"/>
</dbReference>
<evidence type="ECO:0000313" key="11">
    <source>
        <dbReference type="Proteomes" id="UP000198838"/>
    </source>
</evidence>
<dbReference type="Gene3D" id="1.10.8.190">
    <property type="entry name" value="Carbon monoxide dehydrogenase alpha subunit. Chain M, domain 1"/>
    <property type="match status" value="1"/>
</dbReference>
<organism evidence="10 11">
    <name type="scientific">Acetitomaculum ruminis DSM 5522</name>
    <dbReference type="NCBI Taxonomy" id="1120918"/>
    <lineage>
        <taxon>Bacteria</taxon>
        <taxon>Bacillati</taxon>
        <taxon>Bacillota</taxon>
        <taxon>Clostridia</taxon>
        <taxon>Lachnospirales</taxon>
        <taxon>Lachnospiraceae</taxon>
        <taxon>Acetitomaculum</taxon>
    </lineage>
</organism>
<dbReference type="SUPFAM" id="SSF56821">
    <property type="entry name" value="Prismane protein-like"/>
    <property type="match status" value="1"/>
</dbReference>
<accession>A0A1I1A9J2</accession>
<dbReference type="Gene3D" id="3.40.50.2030">
    <property type="match status" value="1"/>
</dbReference>
<keyword evidence="11" id="KW-1185">Reference proteome</keyword>
<keyword evidence="6" id="KW-0408">Iron</keyword>
<dbReference type="STRING" id="1120918.SAMN05216249_12233"/>
<dbReference type="Pfam" id="PF19436">
    <property type="entry name" value="ACS_CODH_B_C"/>
    <property type="match status" value="1"/>
</dbReference>
<evidence type="ECO:0000259" key="9">
    <source>
        <dbReference type="Pfam" id="PF19436"/>
    </source>
</evidence>
<evidence type="ECO:0000256" key="6">
    <source>
        <dbReference type="ARBA" id="ARBA00023004"/>
    </source>
</evidence>
<dbReference type="PANTHER" id="PTHR42281:SF1">
    <property type="entry name" value="ACETYL-COA DECARBONYLASE_SYNTHASE COMPLEX SUBUNIT BETA 1"/>
    <property type="match status" value="1"/>
</dbReference>
<keyword evidence="5" id="KW-0479">Metal-binding</keyword>
<evidence type="ECO:0000256" key="7">
    <source>
        <dbReference type="ARBA" id="ARBA00023014"/>
    </source>
</evidence>
<evidence type="ECO:0000313" key="10">
    <source>
        <dbReference type="EMBL" id="SFB34076.1"/>
    </source>
</evidence>
<evidence type="ECO:0000256" key="3">
    <source>
        <dbReference type="ARBA" id="ARBA00022596"/>
    </source>
</evidence>
<dbReference type="InterPro" id="IPR004461">
    <property type="entry name" value="CO_DH/Ac-CoA_synth_bsu"/>
</dbReference>
<dbReference type="Pfam" id="PF18537">
    <property type="entry name" value="CODH_A_N"/>
    <property type="match status" value="1"/>
</dbReference>
<dbReference type="InterPro" id="IPR038571">
    <property type="entry name" value="CO_DH/Ac-CoA_synth_bsu_3_sf"/>
</dbReference>
<reference evidence="10 11" key="1">
    <citation type="submission" date="2016-10" db="EMBL/GenBank/DDBJ databases">
        <authorList>
            <person name="de Groot N.N."/>
        </authorList>
    </citation>
    <scope>NUCLEOTIDE SEQUENCE [LARGE SCALE GENOMIC DNA]</scope>
    <source>
        <strain evidence="10 11">DSM 5522</strain>
    </source>
</reference>
<dbReference type="Proteomes" id="UP000198838">
    <property type="component" value="Unassembled WGS sequence"/>
</dbReference>
<feature type="non-terminal residue" evidence="10">
    <location>
        <position position="527"/>
    </location>
</feature>